<dbReference type="OMA" id="NGEEHMA"/>
<keyword evidence="1" id="KW-0863">Zinc-finger</keyword>
<feature type="compositionally biased region" description="Low complexity" evidence="2">
    <location>
        <begin position="174"/>
        <end position="183"/>
    </location>
</feature>
<organism evidence="4 5">
    <name type="scientific">Micromonas commoda (strain RCC299 / NOUM17 / CCMP2709)</name>
    <name type="common">Picoplanktonic green alga</name>
    <dbReference type="NCBI Taxonomy" id="296587"/>
    <lineage>
        <taxon>Eukaryota</taxon>
        <taxon>Viridiplantae</taxon>
        <taxon>Chlorophyta</taxon>
        <taxon>Mamiellophyceae</taxon>
        <taxon>Mamiellales</taxon>
        <taxon>Mamiellaceae</taxon>
        <taxon>Micromonas</taxon>
    </lineage>
</organism>
<dbReference type="GO" id="GO:0008270">
    <property type="term" value="F:zinc ion binding"/>
    <property type="evidence" value="ECO:0007669"/>
    <property type="project" value="UniProtKB-KW"/>
</dbReference>
<evidence type="ECO:0000259" key="3">
    <source>
        <dbReference type="PROSITE" id="PS50089"/>
    </source>
</evidence>
<dbReference type="eggNOG" id="KOG0800">
    <property type="taxonomic scope" value="Eukaryota"/>
</dbReference>
<feature type="region of interest" description="Disordered" evidence="2">
    <location>
        <begin position="1"/>
        <end position="110"/>
    </location>
</feature>
<dbReference type="KEGG" id="mis:MICPUN_61535"/>
<feature type="domain" description="RING-type" evidence="3">
    <location>
        <begin position="281"/>
        <end position="323"/>
    </location>
</feature>
<evidence type="ECO:0000256" key="2">
    <source>
        <dbReference type="SAM" id="MobiDB-lite"/>
    </source>
</evidence>
<dbReference type="InterPro" id="IPR001841">
    <property type="entry name" value="Znf_RING"/>
</dbReference>
<dbReference type="Pfam" id="PF13639">
    <property type="entry name" value="zf-RING_2"/>
    <property type="match status" value="1"/>
</dbReference>
<keyword evidence="5" id="KW-1185">Reference proteome</keyword>
<dbReference type="STRING" id="296587.C1ECT6"/>
<dbReference type="EMBL" id="CP001329">
    <property type="protein sequence ID" value="ACO65636.1"/>
    <property type="molecule type" value="Genomic_DNA"/>
</dbReference>
<dbReference type="RefSeq" id="XP_002504378.1">
    <property type="nucleotide sequence ID" value="XM_002504332.1"/>
</dbReference>
<feature type="compositionally biased region" description="Polar residues" evidence="2">
    <location>
        <begin position="41"/>
        <end position="51"/>
    </location>
</feature>
<dbReference type="AlphaFoldDB" id="C1ECT6"/>
<sequence>MSAEPTPMSTHSSPTKKCRVDGGCVPATPPSLTKSSRENESPANGSHSGKNSPGADDAKEPRISNGSSVPEDARVSESSDGDAPLDIETVAEEARGGVGHGDVEEDESLKLARMLQEQERAYYMLQHRLNTPTAGRHPEDVRGLEEDTQYRFDQGGDDDEVVGDGVAEDDDAETPPAAIPAAGADEDESIRLARELMAEEQRVFQARMLEWAGMSVNPDTGDVDEDDAGVDVEAMTYEELTALGEQIGTQSKGLAPEVIDALPVRRYTCAGTAPGREEEKCMICLSEFEEGDEAARVPKCGHEYHRGCLTPWLGDNKCCPICKTEIDAGEVLKGAEGASGA</sequence>
<dbReference type="InterPro" id="IPR043312">
    <property type="entry name" value="AtBBR-like"/>
</dbReference>
<dbReference type="GeneID" id="8246570"/>
<gene>
    <name evidence="4" type="primary">RHG</name>
    <name evidence="4" type="ORF">MICPUN_61535</name>
</gene>
<dbReference type="FunCoup" id="C1ECT6">
    <property type="interactions" value="134"/>
</dbReference>
<dbReference type="PROSITE" id="PS50089">
    <property type="entry name" value="ZF_RING_2"/>
    <property type="match status" value="1"/>
</dbReference>
<dbReference type="Gene3D" id="3.30.40.10">
    <property type="entry name" value="Zinc/RING finger domain, C3HC4 (zinc finger)"/>
    <property type="match status" value="1"/>
</dbReference>
<feature type="compositionally biased region" description="Acidic residues" evidence="2">
    <location>
        <begin position="79"/>
        <end position="91"/>
    </location>
</feature>
<keyword evidence="1" id="KW-0479">Metal-binding</keyword>
<dbReference type="PANTHER" id="PTHR47530:SF4">
    <property type="entry name" value="E3 UBIQUITIN LIGASE BIG BROTHER-RELATED"/>
    <property type="match status" value="1"/>
</dbReference>
<feature type="compositionally biased region" description="Acidic residues" evidence="2">
    <location>
        <begin position="155"/>
        <end position="173"/>
    </location>
</feature>
<name>C1ECT6_MICCC</name>
<evidence type="ECO:0000313" key="5">
    <source>
        <dbReference type="Proteomes" id="UP000002009"/>
    </source>
</evidence>
<proteinExistence type="predicted"/>
<dbReference type="InParanoid" id="C1ECT6"/>
<protein>
    <submittedName>
        <fullName evidence="4">Ring-h2 finger protein</fullName>
    </submittedName>
</protein>
<dbReference type="InterPro" id="IPR013083">
    <property type="entry name" value="Znf_RING/FYVE/PHD"/>
</dbReference>
<dbReference type="OrthoDB" id="497650at2759"/>
<feature type="region of interest" description="Disordered" evidence="2">
    <location>
        <begin position="151"/>
        <end position="186"/>
    </location>
</feature>
<dbReference type="SMART" id="SM00184">
    <property type="entry name" value="RING"/>
    <property type="match status" value="1"/>
</dbReference>
<keyword evidence="1" id="KW-0862">Zinc</keyword>
<dbReference type="Proteomes" id="UP000002009">
    <property type="component" value="Chromosome 9"/>
</dbReference>
<evidence type="ECO:0000256" key="1">
    <source>
        <dbReference type="PROSITE-ProRule" id="PRU00175"/>
    </source>
</evidence>
<accession>C1ECT6</accession>
<dbReference type="SUPFAM" id="SSF57850">
    <property type="entry name" value="RING/U-box"/>
    <property type="match status" value="1"/>
</dbReference>
<evidence type="ECO:0000313" key="4">
    <source>
        <dbReference type="EMBL" id="ACO65636.1"/>
    </source>
</evidence>
<dbReference type="PANTHER" id="PTHR47530">
    <property type="entry name" value="E3 UBIQUITIN LIGASE BIG BROTHER-RELATED"/>
    <property type="match status" value="1"/>
</dbReference>
<reference evidence="4 5" key="1">
    <citation type="journal article" date="2009" name="Science">
        <title>Green evolution and dynamic adaptations revealed by genomes of the marine picoeukaryotes Micromonas.</title>
        <authorList>
            <person name="Worden A.Z."/>
            <person name="Lee J.H."/>
            <person name="Mock T."/>
            <person name="Rouze P."/>
            <person name="Simmons M.P."/>
            <person name="Aerts A.L."/>
            <person name="Allen A.E."/>
            <person name="Cuvelier M.L."/>
            <person name="Derelle E."/>
            <person name="Everett M.V."/>
            <person name="Foulon E."/>
            <person name="Grimwood J."/>
            <person name="Gundlach H."/>
            <person name="Henrissat B."/>
            <person name="Napoli C."/>
            <person name="McDonald S.M."/>
            <person name="Parker M.S."/>
            <person name="Rombauts S."/>
            <person name="Salamov A."/>
            <person name="Von Dassow P."/>
            <person name="Badger J.H."/>
            <person name="Coutinho P.M."/>
            <person name="Demir E."/>
            <person name="Dubchak I."/>
            <person name="Gentemann C."/>
            <person name="Eikrem W."/>
            <person name="Gready J.E."/>
            <person name="John U."/>
            <person name="Lanier W."/>
            <person name="Lindquist E.A."/>
            <person name="Lucas S."/>
            <person name="Mayer K.F."/>
            <person name="Moreau H."/>
            <person name="Not F."/>
            <person name="Otillar R."/>
            <person name="Panaud O."/>
            <person name="Pangilinan J."/>
            <person name="Paulsen I."/>
            <person name="Piegu B."/>
            <person name="Poliakov A."/>
            <person name="Robbens S."/>
            <person name="Schmutz J."/>
            <person name="Toulza E."/>
            <person name="Wyss T."/>
            <person name="Zelensky A."/>
            <person name="Zhou K."/>
            <person name="Armbrust E.V."/>
            <person name="Bhattacharya D."/>
            <person name="Goodenough U.W."/>
            <person name="Van de Peer Y."/>
            <person name="Grigoriev I.V."/>
        </authorList>
    </citation>
    <scope>NUCLEOTIDE SEQUENCE [LARGE SCALE GENOMIC DNA]</scope>
    <source>
        <strain evidence="5">RCC299 / NOUM17</strain>
    </source>
</reference>